<dbReference type="InterPro" id="IPR018022">
    <property type="entry name" value="IPT"/>
</dbReference>
<dbReference type="SUPFAM" id="SSF52540">
    <property type="entry name" value="P-loop containing nucleoside triphosphate hydrolases"/>
    <property type="match status" value="2"/>
</dbReference>
<name>A0A2K9NUX9_BACTC</name>
<comment type="similarity">
    <text evidence="3 10 13">Belongs to the IPP transferase family.</text>
</comment>
<proteinExistence type="inferred from homology"/>
<sequence length="322" mass="36623">MKKLIIVSGPTASGKTKTSIAIAQKIQNDLGKKAAVVNFDSLLFYKEISIGTAKPTKEEQAGIEHHMIDIESIKSPMNAAQFIRIGEKLILNLMKEDKIIILVGGSAFYLRALLKGMYESPTPSQEIKDKLDGWYKTEGIAPFIEYLKVHDPQSLVNLHSNDHYRLMRAVEHFEATGTKISDQKKELDEQNPYDFSKIAHPWNILHIYLDLPKDEHFQVITKRTEEMFAQGLMAEIEGLVRAGFSLEEKPLASIGYKEAIELRQGLFATEKECIERISISTRQLAKSQRTFFNKITPKESFNPLHDQGKIMDRVATFIKEEK</sequence>
<dbReference type="GO" id="GO:0005524">
    <property type="term" value="F:ATP binding"/>
    <property type="evidence" value="ECO:0007669"/>
    <property type="project" value="UniProtKB-UniRule"/>
</dbReference>
<dbReference type="OrthoDB" id="5289568at2"/>
<dbReference type="Proteomes" id="UP000235584">
    <property type="component" value="Chromosome"/>
</dbReference>
<evidence type="ECO:0000256" key="8">
    <source>
        <dbReference type="ARBA" id="ARBA00022842"/>
    </source>
</evidence>
<comment type="cofactor">
    <cofactor evidence="1 10">
        <name>Mg(2+)</name>
        <dbReference type="ChEBI" id="CHEBI:18420"/>
    </cofactor>
</comment>
<evidence type="ECO:0000256" key="3">
    <source>
        <dbReference type="ARBA" id="ARBA00005842"/>
    </source>
</evidence>
<evidence type="ECO:0000256" key="1">
    <source>
        <dbReference type="ARBA" id="ARBA00001946"/>
    </source>
</evidence>
<dbReference type="NCBIfam" id="TIGR00174">
    <property type="entry name" value="miaA"/>
    <property type="match status" value="1"/>
</dbReference>
<organism evidence="14 15">
    <name type="scientific">Bacteriovorax stolpii</name>
    <name type="common">Bdellovibrio stolpii</name>
    <dbReference type="NCBI Taxonomy" id="960"/>
    <lineage>
        <taxon>Bacteria</taxon>
        <taxon>Pseudomonadati</taxon>
        <taxon>Bdellovibrionota</taxon>
        <taxon>Bacteriovoracia</taxon>
        <taxon>Bacteriovoracales</taxon>
        <taxon>Bacteriovoracaceae</taxon>
        <taxon>Bacteriovorax</taxon>
    </lineage>
</organism>
<evidence type="ECO:0000256" key="10">
    <source>
        <dbReference type="HAMAP-Rule" id="MF_00185"/>
    </source>
</evidence>
<keyword evidence="15" id="KW-1185">Reference proteome</keyword>
<dbReference type="EC" id="2.5.1.75" evidence="10"/>
<evidence type="ECO:0000256" key="4">
    <source>
        <dbReference type="ARBA" id="ARBA00022679"/>
    </source>
</evidence>
<feature type="binding site" evidence="10">
    <location>
        <begin position="9"/>
        <end position="16"/>
    </location>
    <ligand>
        <name>ATP</name>
        <dbReference type="ChEBI" id="CHEBI:30616"/>
    </ligand>
</feature>
<evidence type="ECO:0000256" key="7">
    <source>
        <dbReference type="ARBA" id="ARBA00022840"/>
    </source>
</evidence>
<evidence type="ECO:0000256" key="9">
    <source>
        <dbReference type="ARBA" id="ARBA00049563"/>
    </source>
</evidence>
<gene>
    <name evidence="10" type="primary">miaA</name>
    <name evidence="14" type="ORF">C0V70_14595</name>
</gene>
<keyword evidence="6 10" id="KW-0547">Nucleotide-binding</keyword>
<accession>A0A2K9NUX9</accession>
<evidence type="ECO:0000313" key="15">
    <source>
        <dbReference type="Proteomes" id="UP000235584"/>
    </source>
</evidence>
<dbReference type="PANTHER" id="PTHR11088:SF60">
    <property type="entry name" value="TRNA DIMETHYLALLYLTRANSFERASE"/>
    <property type="match status" value="1"/>
</dbReference>
<dbReference type="InterPro" id="IPR039657">
    <property type="entry name" value="Dimethylallyltransferase"/>
</dbReference>
<keyword evidence="8 10" id="KW-0460">Magnesium</keyword>
<comment type="subunit">
    <text evidence="10">Monomer.</text>
</comment>
<dbReference type="Pfam" id="PF01715">
    <property type="entry name" value="IPPT"/>
    <property type="match status" value="1"/>
</dbReference>
<reference evidence="14 15" key="1">
    <citation type="submission" date="2018-01" db="EMBL/GenBank/DDBJ databases">
        <title>Complete genome sequence of Bacteriovorax stolpii DSM12778.</title>
        <authorList>
            <person name="Tang B."/>
            <person name="Chang J."/>
        </authorList>
    </citation>
    <scope>NUCLEOTIDE SEQUENCE [LARGE SCALE GENOMIC DNA]</scope>
    <source>
        <strain evidence="14 15">DSM 12778</strain>
    </source>
</reference>
<dbReference type="RefSeq" id="WP_102244603.1">
    <property type="nucleotide sequence ID" value="NZ_CP025704.1"/>
</dbReference>
<feature type="site" description="Interaction with substrate tRNA" evidence="10">
    <location>
        <position position="106"/>
    </location>
</feature>
<dbReference type="KEGG" id="bsto:C0V70_14595"/>
<protein>
    <recommendedName>
        <fullName evidence="10">tRNA dimethylallyltransferase</fullName>
        <ecNumber evidence="10">2.5.1.75</ecNumber>
    </recommendedName>
    <alternativeName>
        <fullName evidence="10">Dimethylallyl diphosphate:tRNA dimethylallyltransferase</fullName>
        <shortName evidence="10">DMAPP:tRNA dimethylallyltransferase</shortName>
        <shortName evidence="10">DMATase</shortName>
    </alternativeName>
    <alternativeName>
        <fullName evidence="10">Isopentenyl-diphosphate:tRNA isopentenyltransferase</fullName>
        <shortName evidence="10">IPP transferase</shortName>
        <shortName evidence="10">IPPT</shortName>
        <shortName evidence="10">IPTase</shortName>
    </alternativeName>
</protein>
<evidence type="ECO:0000313" key="14">
    <source>
        <dbReference type="EMBL" id="AUN99312.1"/>
    </source>
</evidence>
<comment type="catalytic activity">
    <reaction evidence="9 10 11">
        <text>adenosine(37) in tRNA + dimethylallyl diphosphate = N(6)-dimethylallyladenosine(37) in tRNA + diphosphate</text>
        <dbReference type="Rhea" id="RHEA:26482"/>
        <dbReference type="Rhea" id="RHEA-COMP:10162"/>
        <dbReference type="Rhea" id="RHEA-COMP:10375"/>
        <dbReference type="ChEBI" id="CHEBI:33019"/>
        <dbReference type="ChEBI" id="CHEBI:57623"/>
        <dbReference type="ChEBI" id="CHEBI:74411"/>
        <dbReference type="ChEBI" id="CHEBI:74415"/>
        <dbReference type="EC" id="2.5.1.75"/>
    </reaction>
</comment>
<evidence type="ECO:0000256" key="11">
    <source>
        <dbReference type="RuleBase" id="RU003783"/>
    </source>
</evidence>
<evidence type="ECO:0000256" key="13">
    <source>
        <dbReference type="RuleBase" id="RU003785"/>
    </source>
</evidence>
<dbReference type="GO" id="GO:0006400">
    <property type="term" value="P:tRNA modification"/>
    <property type="evidence" value="ECO:0007669"/>
    <property type="project" value="TreeGrafter"/>
</dbReference>
<evidence type="ECO:0000256" key="5">
    <source>
        <dbReference type="ARBA" id="ARBA00022694"/>
    </source>
</evidence>
<keyword evidence="7 10" id="KW-0067">ATP-binding</keyword>
<evidence type="ECO:0000256" key="12">
    <source>
        <dbReference type="RuleBase" id="RU003784"/>
    </source>
</evidence>
<evidence type="ECO:0000256" key="2">
    <source>
        <dbReference type="ARBA" id="ARBA00003213"/>
    </source>
</evidence>
<keyword evidence="5 10" id="KW-0819">tRNA processing</keyword>
<evidence type="ECO:0000256" key="6">
    <source>
        <dbReference type="ARBA" id="ARBA00022741"/>
    </source>
</evidence>
<dbReference type="Gene3D" id="1.10.20.140">
    <property type="match status" value="1"/>
</dbReference>
<dbReference type="EMBL" id="CP025704">
    <property type="protein sequence ID" value="AUN99312.1"/>
    <property type="molecule type" value="Genomic_DNA"/>
</dbReference>
<keyword evidence="4 10" id="KW-0808">Transferase</keyword>
<dbReference type="InterPro" id="IPR027417">
    <property type="entry name" value="P-loop_NTPase"/>
</dbReference>
<feature type="region of interest" description="Interaction with substrate tRNA" evidence="10">
    <location>
        <begin position="40"/>
        <end position="43"/>
    </location>
</feature>
<dbReference type="PANTHER" id="PTHR11088">
    <property type="entry name" value="TRNA DIMETHYLALLYLTRANSFERASE"/>
    <property type="match status" value="1"/>
</dbReference>
<dbReference type="Gene3D" id="3.40.50.300">
    <property type="entry name" value="P-loop containing nucleotide triphosphate hydrolases"/>
    <property type="match status" value="1"/>
</dbReference>
<comment type="function">
    <text evidence="2 10 12">Catalyzes the transfer of a dimethylallyl group onto the adenine at position 37 in tRNAs that read codons beginning with uridine, leading to the formation of N6-(dimethylallyl)adenosine (i(6)A).</text>
</comment>
<comment type="caution">
    <text evidence="10">Lacks conserved residue(s) required for the propagation of feature annotation.</text>
</comment>
<dbReference type="GO" id="GO:0052381">
    <property type="term" value="F:tRNA dimethylallyltransferase activity"/>
    <property type="evidence" value="ECO:0007669"/>
    <property type="project" value="UniProtKB-UniRule"/>
</dbReference>
<dbReference type="AlphaFoldDB" id="A0A2K9NUX9"/>
<dbReference type="HAMAP" id="MF_00185">
    <property type="entry name" value="IPP_trans"/>
    <property type="match status" value="1"/>
</dbReference>
<feature type="binding site" evidence="10">
    <location>
        <begin position="11"/>
        <end position="16"/>
    </location>
    <ligand>
        <name>substrate</name>
    </ligand>
</feature>